<accession>A0A4R6J9B8</accession>
<keyword evidence="5" id="KW-1185">Reference proteome</keyword>
<reference evidence="4 5" key="1">
    <citation type="submission" date="2019-03" db="EMBL/GenBank/DDBJ databases">
        <title>Sequencing the genomes of 1000 actinobacteria strains.</title>
        <authorList>
            <person name="Klenk H.-P."/>
        </authorList>
    </citation>
    <scope>NUCLEOTIDE SEQUENCE [LARGE SCALE GENOMIC DNA]</scope>
    <source>
        <strain evidence="4 5">DSM 43805</strain>
    </source>
</reference>
<dbReference type="CDD" id="cd04301">
    <property type="entry name" value="NAT_SF"/>
    <property type="match status" value="1"/>
</dbReference>
<evidence type="ECO:0000313" key="4">
    <source>
        <dbReference type="EMBL" id="TDO32072.1"/>
    </source>
</evidence>
<dbReference type="GO" id="GO:0016747">
    <property type="term" value="F:acyltransferase activity, transferring groups other than amino-acyl groups"/>
    <property type="evidence" value="ECO:0007669"/>
    <property type="project" value="InterPro"/>
</dbReference>
<feature type="domain" description="N-acetyltransferase" evidence="3">
    <location>
        <begin position="1"/>
        <end position="144"/>
    </location>
</feature>
<gene>
    <name evidence="4" type="ORF">C8E87_7514</name>
</gene>
<dbReference type="PROSITE" id="PS51186">
    <property type="entry name" value="GNAT"/>
    <property type="match status" value="1"/>
</dbReference>
<name>A0A4R6J9B8_9ACTN</name>
<dbReference type="SUPFAM" id="SSF55729">
    <property type="entry name" value="Acyl-CoA N-acyltransferases (Nat)"/>
    <property type="match status" value="1"/>
</dbReference>
<dbReference type="RefSeq" id="WP_133878089.1">
    <property type="nucleotide sequence ID" value="NZ_BOMD01000044.1"/>
</dbReference>
<dbReference type="AlphaFoldDB" id="A0A4R6J9B8"/>
<protein>
    <submittedName>
        <fullName evidence="4">N-acetylglutamate synthase-like GNAT family acetyltransferase</fullName>
    </submittedName>
</protein>
<dbReference type="InterPro" id="IPR016181">
    <property type="entry name" value="Acyl_CoA_acyltransferase"/>
</dbReference>
<dbReference type="Gene3D" id="3.40.630.30">
    <property type="match status" value="1"/>
</dbReference>
<dbReference type="PANTHER" id="PTHR43877">
    <property type="entry name" value="AMINOALKYLPHOSPHONATE N-ACETYLTRANSFERASE-RELATED-RELATED"/>
    <property type="match status" value="1"/>
</dbReference>
<dbReference type="Proteomes" id="UP000294901">
    <property type="component" value="Unassembled WGS sequence"/>
</dbReference>
<dbReference type="Pfam" id="PF00583">
    <property type="entry name" value="Acetyltransf_1"/>
    <property type="match status" value="1"/>
</dbReference>
<keyword evidence="2" id="KW-0012">Acyltransferase</keyword>
<dbReference type="OrthoDB" id="572496at2"/>
<comment type="caution">
    <text evidence="4">The sequence shown here is derived from an EMBL/GenBank/DDBJ whole genome shotgun (WGS) entry which is preliminary data.</text>
</comment>
<evidence type="ECO:0000256" key="1">
    <source>
        <dbReference type="ARBA" id="ARBA00022679"/>
    </source>
</evidence>
<dbReference type="PANTHER" id="PTHR43877:SF2">
    <property type="entry name" value="AMINOALKYLPHOSPHONATE N-ACETYLTRANSFERASE-RELATED"/>
    <property type="match status" value="1"/>
</dbReference>
<evidence type="ECO:0000313" key="5">
    <source>
        <dbReference type="Proteomes" id="UP000294901"/>
    </source>
</evidence>
<dbReference type="InterPro" id="IPR000182">
    <property type="entry name" value="GNAT_dom"/>
</dbReference>
<evidence type="ECO:0000256" key="2">
    <source>
        <dbReference type="ARBA" id="ARBA00023315"/>
    </source>
</evidence>
<dbReference type="InterPro" id="IPR050832">
    <property type="entry name" value="Bact_Acetyltransf"/>
</dbReference>
<keyword evidence="1 4" id="KW-0808">Transferase</keyword>
<organism evidence="4 5">
    <name type="scientific">Paractinoplanes brasiliensis</name>
    <dbReference type="NCBI Taxonomy" id="52695"/>
    <lineage>
        <taxon>Bacteria</taxon>
        <taxon>Bacillati</taxon>
        <taxon>Actinomycetota</taxon>
        <taxon>Actinomycetes</taxon>
        <taxon>Micromonosporales</taxon>
        <taxon>Micromonosporaceae</taxon>
        <taxon>Paractinoplanes</taxon>
    </lineage>
</organism>
<proteinExistence type="predicted"/>
<sequence>MQIRPAAGAADTTHVRDLVDSAFTPYIPRLGHKPKPMTADYDTIVASGRCWVAVDAGEIVGMLHLETAGDHLEVETVAVAPGTQARGVGGRLLAFAEQRARDQGLPEVRLCTSRTMTENIAYYPRRGYRETHRDAERVFFAKTV</sequence>
<evidence type="ECO:0000259" key="3">
    <source>
        <dbReference type="PROSITE" id="PS51186"/>
    </source>
</evidence>
<dbReference type="EMBL" id="SNWR01000002">
    <property type="protein sequence ID" value="TDO32072.1"/>
    <property type="molecule type" value="Genomic_DNA"/>
</dbReference>